<dbReference type="Proteomes" id="UP000029084">
    <property type="component" value="Chromosome"/>
</dbReference>
<dbReference type="GO" id="GO:0046872">
    <property type="term" value="F:metal ion binding"/>
    <property type="evidence" value="ECO:0007669"/>
    <property type="project" value="UniProtKB-KW"/>
</dbReference>
<dbReference type="InterPro" id="IPR017515">
    <property type="entry name" value="MeMalonyl-CoA_epimerase"/>
</dbReference>
<keyword evidence="2" id="KW-0479">Metal-binding</keyword>
<dbReference type="GO" id="GO:0004493">
    <property type="term" value="F:methylmalonyl-CoA epimerase activity"/>
    <property type="evidence" value="ECO:0007669"/>
    <property type="project" value="UniProtKB-EC"/>
</dbReference>
<name>A0A088E3D5_9CREN</name>
<reference evidence="9 11" key="3">
    <citation type="submission" date="2015-07" db="EMBL/GenBank/DDBJ databases">
        <title>Physiological, transcriptional responses and genome re-sequencing of acid resistant extremely thermoacidophilic Metallosphaera sedula SARC-M1.</title>
        <authorList>
            <person name="Ai C."/>
            <person name="McCarthy S."/>
            <person name="Eckrich V."/>
            <person name="Rudrappa D."/>
            <person name="Qiu G."/>
            <person name="Blum P."/>
        </authorList>
    </citation>
    <scope>NUCLEOTIDE SEQUENCE [LARGE SCALE GENOMIC DNA]</scope>
    <source>
        <strain evidence="9 11">SARC-M1</strain>
    </source>
</reference>
<dbReference type="Proteomes" id="UP000056255">
    <property type="component" value="Chromosome"/>
</dbReference>
<dbReference type="InterPro" id="IPR051785">
    <property type="entry name" value="MMCE/EMCE_epimerase"/>
</dbReference>
<dbReference type="InterPro" id="IPR029068">
    <property type="entry name" value="Glyas_Bleomycin-R_OHBP_Dase"/>
</dbReference>
<evidence type="ECO:0000313" key="14">
    <source>
        <dbReference type="Proteomes" id="UP000062475"/>
    </source>
</evidence>
<evidence type="ECO:0000313" key="9">
    <source>
        <dbReference type="EMBL" id="AKV82735.1"/>
    </source>
</evidence>
<dbReference type="GO" id="GO:0046491">
    <property type="term" value="P:L-methylmalonyl-CoA metabolic process"/>
    <property type="evidence" value="ECO:0007669"/>
    <property type="project" value="TreeGrafter"/>
</dbReference>
<dbReference type="GO" id="GO:0016829">
    <property type="term" value="F:lyase activity"/>
    <property type="evidence" value="ECO:0007669"/>
    <property type="project" value="UniProtKB-KW"/>
</dbReference>
<evidence type="ECO:0000313" key="10">
    <source>
        <dbReference type="Proteomes" id="UP000029084"/>
    </source>
</evidence>
<protein>
    <submittedName>
        <fullName evidence="5">Lactoylglutathione lyase</fullName>
    </submittedName>
    <submittedName>
        <fullName evidence="4">Methylmalonyl-CoA epimerase</fullName>
        <ecNumber evidence="4">5.1.99.1</ecNumber>
    </submittedName>
</protein>
<proteinExistence type="inferred from homology"/>
<dbReference type="PROSITE" id="PS51819">
    <property type="entry name" value="VOC"/>
    <property type="match status" value="1"/>
</dbReference>
<dbReference type="Proteomes" id="UP000068832">
    <property type="component" value="Chromosome"/>
</dbReference>
<dbReference type="Proteomes" id="UP000062475">
    <property type="component" value="Chromosome"/>
</dbReference>
<dbReference type="SMR" id="A0A088E3D5"/>
<dbReference type="AlphaFoldDB" id="A0A088E3D5"/>
<gene>
    <name evidence="4" type="ORF">HA72_0639</name>
    <name evidence="5" type="ORF">MsedA_0652</name>
    <name evidence="6" type="ORF">MsedB_0652</name>
    <name evidence="7" type="ORF">MsedC_0651</name>
    <name evidence="8" type="ORF">MsedD_0652</name>
    <name evidence="9" type="ORF">MsedE_0652</name>
</gene>
<dbReference type="PANTHER" id="PTHR43048">
    <property type="entry name" value="METHYLMALONYL-COA EPIMERASE"/>
    <property type="match status" value="1"/>
</dbReference>
<dbReference type="CDD" id="cd07249">
    <property type="entry name" value="MMCE"/>
    <property type="match status" value="1"/>
</dbReference>
<evidence type="ECO:0000313" key="4">
    <source>
        <dbReference type="EMBL" id="AIM26801.1"/>
    </source>
</evidence>
<reference evidence="4 10" key="1">
    <citation type="journal article" date="2014" name="J. Bacteriol.">
        <title>Role of an Archaeal PitA Transporter in the Copper and Arsenic Resistance of Metallosphaera sedula, an Extreme Thermoacidophile.</title>
        <authorList>
            <person name="McCarthy S."/>
            <person name="Ai C."/>
            <person name="Wheaton G."/>
            <person name="Tevatia R."/>
            <person name="Eckrich V."/>
            <person name="Kelly R."/>
            <person name="Blum P."/>
        </authorList>
    </citation>
    <scope>NUCLEOTIDE SEQUENCE [LARGE SCALE GENOMIC DNA]</scope>
    <source>
        <strain evidence="4 10">CuR1</strain>
    </source>
</reference>
<evidence type="ECO:0000313" key="5">
    <source>
        <dbReference type="EMBL" id="AKV73753.1"/>
    </source>
</evidence>
<dbReference type="EMBL" id="CP012175">
    <property type="protein sequence ID" value="AKV80489.1"/>
    <property type="molecule type" value="Genomic_DNA"/>
</dbReference>
<evidence type="ECO:0000313" key="13">
    <source>
        <dbReference type="Proteomes" id="UP000062398"/>
    </source>
</evidence>
<dbReference type="EMBL" id="CP008822">
    <property type="protein sequence ID" value="AIM26801.1"/>
    <property type="molecule type" value="Genomic_DNA"/>
</dbReference>
<organism evidence="4 10">
    <name type="scientific">Metallosphaera sedula</name>
    <dbReference type="NCBI Taxonomy" id="43687"/>
    <lineage>
        <taxon>Archaea</taxon>
        <taxon>Thermoproteota</taxon>
        <taxon>Thermoprotei</taxon>
        <taxon>Sulfolobales</taxon>
        <taxon>Sulfolobaceae</taxon>
        <taxon>Metallosphaera</taxon>
    </lineage>
</organism>
<dbReference type="NCBIfam" id="TIGR03081">
    <property type="entry name" value="metmalonyl_epim"/>
    <property type="match status" value="1"/>
</dbReference>
<evidence type="ECO:0000313" key="11">
    <source>
        <dbReference type="Proteomes" id="UP000056255"/>
    </source>
</evidence>
<dbReference type="EC" id="5.1.99.1" evidence="4"/>
<dbReference type="EMBL" id="CP012174">
    <property type="protein sequence ID" value="AKV78244.1"/>
    <property type="molecule type" value="Genomic_DNA"/>
</dbReference>
<evidence type="ECO:0000313" key="8">
    <source>
        <dbReference type="EMBL" id="AKV80489.1"/>
    </source>
</evidence>
<dbReference type="SUPFAM" id="SSF54593">
    <property type="entry name" value="Glyoxalase/Bleomycin resistance protein/Dihydroxybiphenyl dioxygenase"/>
    <property type="match status" value="1"/>
</dbReference>
<sequence length="140" mass="15529">METLDIDHVGVAVENLEEAIKLYTEKMGMKLVHREDLPDRGIKVAFLTGNEGTTAVELMEPMNHEDPNNTVAKFLKTRGQGMHHLAVKVKDINSSLRDLEGKGLTLIDKNGRKGARGHLVAFVHPKSVMGLLLELVQETH</sequence>
<evidence type="ECO:0000313" key="6">
    <source>
        <dbReference type="EMBL" id="AKV75993.1"/>
    </source>
</evidence>
<dbReference type="Proteomes" id="UP000062398">
    <property type="component" value="Chromosome"/>
</dbReference>
<dbReference type="OMA" id="IHHICYE"/>
<dbReference type="OrthoDB" id="6161at2157"/>
<dbReference type="Gene3D" id="3.10.180.10">
    <property type="entry name" value="2,3-Dihydroxybiphenyl 1,2-Dioxygenase, domain 1"/>
    <property type="match status" value="1"/>
</dbReference>
<dbReference type="GeneID" id="97614300"/>
<evidence type="ECO:0000259" key="3">
    <source>
        <dbReference type="PROSITE" id="PS51819"/>
    </source>
</evidence>
<feature type="domain" description="VOC" evidence="3">
    <location>
        <begin position="5"/>
        <end position="138"/>
    </location>
</feature>
<evidence type="ECO:0000256" key="1">
    <source>
        <dbReference type="ARBA" id="ARBA00009308"/>
    </source>
</evidence>
<accession>A0A088E3D5</accession>
<dbReference type="InterPro" id="IPR037523">
    <property type="entry name" value="VOC_core"/>
</dbReference>
<evidence type="ECO:0000313" key="7">
    <source>
        <dbReference type="EMBL" id="AKV78244.1"/>
    </source>
</evidence>
<dbReference type="Pfam" id="PF13669">
    <property type="entry name" value="Glyoxalase_4"/>
    <property type="match status" value="1"/>
</dbReference>
<dbReference type="EMBL" id="CP012173">
    <property type="protein sequence ID" value="AKV75993.1"/>
    <property type="molecule type" value="Genomic_DNA"/>
</dbReference>
<evidence type="ECO:0000256" key="2">
    <source>
        <dbReference type="ARBA" id="ARBA00022723"/>
    </source>
</evidence>
<dbReference type="RefSeq" id="WP_012020601.1">
    <property type="nucleotide sequence ID" value="NZ_AP019770.1"/>
</dbReference>
<dbReference type="PANTHER" id="PTHR43048:SF3">
    <property type="entry name" value="METHYLMALONYL-COA EPIMERASE, MITOCHONDRIAL"/>
    <property type="match status" value="1"/>
</dbReference>
<keyword evidence="5" id="KW-0456">Lyase</keyword>
<dbReference type="EMBL" id="CP012172">
    <property type="protein sequence ID" value="AKV73753.1"/>
    <property type="molecule type" value="Genomic_DNA"/>
</dbReference>
<evidence type="ECO:0000313" key="15">
    <source>
        <dbReference type="Proteomes" id="UP000068832"/>
    </source>
</evidence>
<dbReference type="EMBL" id="CP012176">
    <property type="protein sequence ID" value="AKV82735.1"/>
    <property type="molecule type" value="Genomic_DNA"/>
</dbReference>
<dbReference type="PATRIC" id="fig|43687.5.peg.654"/>
<dbReference type="Proteomes" id="UP000061362">
    <property type="component" value="Chromosome"/>
</dbReference>
<keyword evidence="4" id="KW-0413">Isomerase</keyword>
<reference evidence="12 13" key="2">
    <citation type="journal article" date="2015" name="Genome Announc.">
        <title>Complete Genome Sequences of Evolved Arsenate-Resistant Metallosphaera sedula Strains.</title>
        <authorList>
            <person name="Ai C."/>
            <person name="McCarthy S."/>
            <person name="Schackwitz W."/>
            <person name="Martin J."/>
            <person name="Lipzen A."/>
            <person name="Blum P."/>
        </authorList>
    </citation>
    <scope>NUCLEOTIDE SEQUENCE [LARGE SCALE GENOMIC DNA]</scope>
    <source>
        <strain evidence="7 13">ARS120-1</strain>
        <strain evidence="8 12">ARS120-2</strain>
        <strain evidence="5 15">ARS50-1</strain>
        <strain evidence="6 14">ARS50-2</strain>
    </source>
</reference>
<comment type="similarity">
    <text evidence="1">Belongs to the methylmalonyl-CoA epimerase family.</text>
</comment>
<evidence type="ECO:0000313" key="12">
    <source>
        <dbReference type="Proteomes" id="UP000061362"/>
    </source>
</evidence>